<dbReference type="InterPro" id="IPR002921">
    <property type="entry name" value="Fungal_lipase-type"/>
</dbReference>
<gene>
    <name evidence="6" type="ORF">D9619_004300</name>
</gene>
<evidence type="ECO:0000256" key="2">
    <source>
        <dbReference type="ARBA" id="ARBA00043996"/>
    </source>
</evidence>
<dbReference type="Proteomes" id="UP000567179">
    <property type="component" value="Unassembled WGS sequence"/>
</dbReference>
<dbReference type="CDD" id="cd00519">
    <property type="entry name" value="Lipase_3"/>
    <property type="match status" value="1"/>
</dbReference>
<protein>
    <recommendedName>
        <fullName evidence="5">Fungal lipase-type domain-containing protein</fullName>
    </recommendedName>
</protein>
<dbReference type="GO" id="GO:0006629">
    <property type="term" value="P:lipid metabolic process"/>
    <property type="evidence" value="ECO:0007669"/>
    <property type="project" value="InterPro"/>
</dbReference>
<evidence type="ECO:0000313" key="6">
    <source>
        <dbReference type="EMBL" id="KAF5327684.1"/>
    </source>
</evidence>
<keyword evidence="1" id="KW-1015">Disulfide bond</keyword>
<dbReference type="PANTHER" id="PTHR45856">
    <property type="entry name" value="ALPHA/BETA-HYDROLASES SUPERFAMILY PROTEIN"/>
    <property type="match status" value="1"/>
</dbReference>
<comment type="caution">
    <text evidence="6">The sequence shown here is derived from an EMBL/GenBank/DDBJ whole genome shotgun (WGS) entry which is preliminary data.</text>
</comment>
<proteinExistence type="inferred from homology"/>
<evidence type="ECO:0000256" key="1">
    <source>
        <dbReference type="ARBA" id="ARBA00023157"/>
    </source>
</evidence>
<dbReference type="SUPFAM" id="SSF53474">
    <property type="entry name" value="alpha/beta-Hydrolases"/>
    <property type="match status" value="1"/>
</dbReference>
<accession>A0A8H5BR38</accession>
<keyword evidence="7" id="KW-1185">Reference proteome</keyword>
<dbReference type="AlphaFoldDB" id="A0A8H5BR38"/>
<dbReference type="InterPro" id="IPR029058">
    <property type="entry name" value="AB_hydrolase_fold"/>
</dbReference>
<reference evidence="6 7" key="1">
    <citation type="journal article" date="2020" name="ISME J.">
        <title>Uncovering the hidden diversity of litter-decomposition mechanisms in mushroom-forming fungi.</title>
        <authorList>
            <person name="Floudas D."/>
            <person name="Bentzer J."/>
            <person name="Ahren D."/>
            <person name="Johansson T."/>
            <person name="Persson P."/>
            <person name="Tunlid A."/>
        </authorList>
    </citation>
    <scope>NUCLEOTIDE SEQUENCE [LARGE SCALE GENOMIC DNA]</scope>
    <source>
        <strain evidence="6 7">CBS 101986</strain>
    </source>
</reference>
<organism evidence="6 7">
    <name type="scientific">Psilocybe cf. subviscida</name>
    <dbReference type="NCBI Taxonomy" id="2480587"/>
    <lineage>
        <taxon>Eukaryota</taxon>
        <taxon>Fungi</taxon>
        <taxon>Dikarya</taxon>
        <taxon>Basidiomycota</taxon>
        <taxon>Agaricomycotina</taxon>
        <taxon>Agaricomycetes</taxon>
        <taxon>Agaricomycetidae</taxon>
        <taxon>Agaricales</taxon>
        <taxon>Agaricineae</taxon>
        <taxon>Strophariaceae</taxon>
        <taxon>Psilocybe</taxon>
    </lineage>
</organism>
<dbReference type="EMBL" id="JAACJJ010000014">
    <property type="protein sequence ID" value="KAF5327684.1"/>
    <property type="molecule type" value="Genomic_DNA"/>
</dbReference>
<dbReference type="Gene3D" id="3.40.50.1820">
    <property type="entry name" value="alpha/beta hydrolase"/>
    <property type="match status" value="1"/>
</dbReference>
<dbReference type="Pfam" id="PF01764">
    <property type="entry name" value="Lipase_3"/>
    <property type="match status" value="1"/>
</dbReference>
<comment type="catalytic activity">
    <reaction evidence="4">
        <text>a monoacylglycerol + H2O = glycerol + a fatty acid + H(+)</text>
        <dbReference type="Rhea" id="RHEA:15245"/>
        <dbReference type="ChEBI" id="CHEBI:15377"/>
        <dbReference type="ChEBI" id="CHEBI:15378"/>
        <dbReference type="ChEBI" id="CHEBI:17408"/>
        <dbReference type="ChEBI" id="CHEBI:17754"/>
        <dbReference type="ChEBI" id="CHEBI:28868"/>
    </reaction>
</comment>
<comment type="catalytic activity">
    <reaction evidence="3">
        <text>a diacylglycerol + H2O = a monoacylglycerol + a fatty acid + H(+)</text>
        <dbReference type="Rhea" id="RHEA:32731"/>
        <dbReference type="ChEBI" id="CHEBI:15377"/>
        <dbReference type="ChEBI" id="CHEBI:15378"/>
        <dbReference type="ChEBI" id="CHEBI:17408"/>
        <dbReference type="ChEBI" id="CHEBI:18035"/>
        <dbReference type="ChEBI" id="CHEBI:28868"/>
    </reaction>
</comment>
<evidence type="ECO:0000313" key="7">
    <source>
        <dbReference type="Proteomes" id="UP000567179"/>
    </source>
</evidence>
<dbReference type="InterPro" id="IPR051218">
    <property type="entry name" value="Sec_MonoDiacylglyc_Lipase"/>
</dbReference>
<dbReference type="PANTHER" id="PTHR45856:SF11">
    <property type="entry name" value="FUNGAL LIPASE-LIKE DOMAIN-CONTAINING PROTEIN"/>
    <property type="match status" value="1"/>
</dbReference>
<name>A0A8H5BR38_9AGAR</name>
<evidence type="ECO:0000256" key="4">
    <source>
        <dbReference type="ARBA" id="ARBA00048461"/>
    </source>
</evidence>
<sequence>MQLSSPVTDIQGLIVRDDTKKEVVVALRGSLSVTDVIIDSQVLLVPFASPGVKLPSGTRVHSGFLFAWDSVALQVVATVKSVLEKHPNYSIVTTGHSLGGSLALLAAISLQQNFSTIPIRTYSYGAPRTGNKIFSDYVNATLGEKAHRVVHGNDGVPTIIPVSLGYHHHGVEYWQYTHPASESTTKKCNAEGEDATCSASVPSQGVNLAHTSKRIFADITLSDGVSSQNDITSMHRLGHLLERKPQLADYIRTLKYKHYINSDMADASIFHHLRFVTTFHLGFRVTADTYITASWSATTPSFRNALFSFLSSNHIARLTLDHIDHVPRTIFGHLPGLLWLTADWVTLDTSEAMAQSQVPAPKLRSLLTERGGRTFVMALLLPQLRSSIDFSLLEVFKMSLDYIQPDMGVIIGIIRQSHRLKSIYIDGNPPFLDMRNTLSSCLHAESLRSLKSINLDIEIDNEEQDPYCHLSSELAKISRTNVLEEIELSICIVFDTQCTTELRHWVHLDEVLSQNGGFTSLQRVNIDVEICHFSSDPKELESKMLFIRDNAFSALSRWDQIEFGMTVETCFI</sequence>
<dbReference type="OrthoDB" id="438440at2759"/>
<evidence type="ECO:0000259" key="5">
    <source>
        <dbReference type="Pfam" id="PF01764"/>
    </source>
</evidence>
<comment type="similarity">
    <text evidence="2">Belongs to the AB hydrolase superfamily. Lipase family. Class 3 subfamily.</text>
</comment>
<feature type="domain" description="Fungal lipase-type" evidence="5">
    <location>
        <begin position="24"/>
        <end position="161"/>
    </location>
</feature>
<evidence type="ECO:0000256" key="3">
    <source>
        <dbReference type="ARBA" id="ARBA00047591"/>
    </source>
</evidence>